<keyword evidence="2" id="KW-1185">Reference proteome</keyword>
<dbReference type="EMBL" id="QAOQ01000003">
    <property type="protein sequence ID" value="PTQ97958.1"/>
    <property type="molecule type" value="Genomic_DNA"/>
</dbReference>
<evidence type="ECO:0000313" key="2">
    <source>
        <dbReference type="Proteomes" id="UP000244168"/>
    </source>
</evidence>
<dbReference type="RefSeq" id="WP_170113580.1">
    <property type="nucleotide sequence ID" value="NZ_CP160205.1"/>
</dbReference>
<comment type="caution">
    <text evidence="1">The sequence shown here is derived from an EMBL/GenBank/DDBJ whole genome shotgun (WGS) entry which is preliminary data.</text>
</comment>
<dbReference type="Gene3D" id="1.20.1480.40">
    <property type="entry name" value="Uncharacterised protein PF16133, DUF4844"/>
    <property type="match status" value="1"/>
</dbReference>
<sequence length="124" mass="14146">MSIDKNSSLNKLKQFKEQTKFIEETDKIFYPGISDPSIKEQLTDLINKSADDFSHTVKTNPTENNFRENIKIGLARITESGLQLDSEDEERVGKYYEELMDCVGLKSSEGIINDWVYGFNPGSK</sequence>
<proteinExistence type="predicted"/>
<gene>
    <name evidence="1" type="ORF">C8P68_103117</name>
</gene>
<organism evidence="1 2">
    <name type="scientific">Mucilaginibacter yixingensis</name>
    <dbReference type="NCBI Taxonomy" id="1295612"/>
    <lineage>
        <taxon>Bacteria</taxon>
        <taxon>Pseudomonadati</taxon>
        <taxon>Bacteroidota</taxon>
        <taxon>Sphingobacteriia</taxon>
        <taxon>Sphingobacteriales</taxon>
        <taxon>Sphingobacteriaceae</taxon>
        <taxon>Mucilaginibacter</taxon>
    </lineage>
</organism>
<evidence type="ECO:0000313" key="1">
    <source>
        <dbReference type="EMBL" id="PTQ97958.1"/>
    </source>
</evidence>
<dbReference type="Proteomes" id="UP000244168">
    <property type="component" value="Unassembled WGS sequence"/>
</dbReference>
<dbReference type="Pfam" id="PF16133">
    <property type="entry name" value="DUF4844"/>
    <property type="match status" value="1"/>
</dbReference>
<name>A0A2T5JAS2_9SPHI</name>
<dbReference type="AlphaFoldDB" id="A0A2T5JAS2"/>
<dbReference type="InterPro" id="IPR032301">
    <property type="entry name" value="DUF4844"/>
</dbReference>
<accession>A0A2T5JAS2</accession>
<protein>
    <submittedName>
        <fullName evidence="1">Uncharacterized protein DUF4844</fullName>
    </submittedName>
</protein>
<reference evidence="1 2" key="1">
    <citation type="submission" date="2018-04" db="EMBL/GenBank/DDBJ databases">
        <title>Genomic Encyclopedia of Archaeal and Bacterial Type Strains, Phase II (KMG-II): from individual species to whole genera.</title>
        <authorList>
            <person name="Goeker M."/>
        </authorList>
    </citation>
    <scope>NUCLEOTIDE SEQUENCE [LARGE SCALE GENOMIC DNA]</scope>
    <source>
        <strain evidence="1 2">DSM 26809</strain>
    </source>
</reference>
<dbReference type="InterPro" id="IPR038360">
    <property type="entry name" value="DUF4844_sf"/>
</dbReference>